<evidence type="ECO:0000256" key="1">
    <source>
        <dbReference type="ARBA" id="ARBA00005272"/>
    </source>
</evidence>
<evidence type="ECO:0000256" key="5">
    <source>
        <dbReference type="ARBA" id="ARBA00023027"/>
    </source>
</evidence>
<evidence type="ECO:0000256" key="3">
    <source>
        <dbReference type="ARBA" id="ARBA00022827"/>
    </source>
</evidence>
<dbReference type="Pfam" id="PF07992">
    <property type="entry name" value="Pyr_redox_2"/>
    <property type="match status" value="1"/>
</dbReference>
<gene>
    <name evidence="7" type="ORF">SMD27_18660</name>
</gene>
<accession>A0ABU5EF78</accession>
<feature type="domain" description="FAD/NAD(P)-binding" evidence="6">
    <location>
        <begin position="18"/>
        <end position="365"/>
    </location>
</feature>
<dbReference type="Gene3D" id="3.50.50.100">
    <property type="match status" value="1"/>
</dbReference>
<keyword evidence="8" id="KW-1185">Reference proteome</keyword>
<evidence type="ECO:0000259" key="6">
    <source>
        <dbReference type="Pfam" id="PF07992"/>
    </source>
</evidence>
<dbReference type="GO" id="GO:0016491">
    <property type="term" value="F:oxidoreductase activity"/>
    <property type="evidence" value="ECO:0007669"/>
    <property type="project" value="UniProtKB-KW"/>
</dbReference>
<dbReference type="SUPFAM" id="SSF51905">
    <property type="entry name" value="FAD/NAD(P)-binding domain"/>
    <property type="match status" value="1"/>
</dbReference>
<comment type="similarity">
    <text evidence="1">Belongs to the NADH dehydrogenase family.</text>
</comment>
<name>A0ABU5EF78_9PROT</name>
<dbReference type="PRINTS" id="PR00411">
    <property type="entry name" value="PNDRDTASEI"/>
</dbReference>
<dbReference type="EMBL" id="JAXCLW010000006">
    <property type="protein sequence ID" value="MDY0884873.1"/>
    <property type="molecule type" value="Genomic_DNA"/>
</dbReference>
<dbReference type="Proteomes" id="UP001279642">
    <property type="component" value="Unassembled WGS sequence"/>
</dbReference>
<keyword evidence="5" id="KW-0520">NAD</keyword>
<sequence>MVSTHQTARLAQEPAGDFRIVIVGGGAGGLELATKLGERLGRRGLARIILVDANPTHLWKPLLHEVAAGTLNSYQDELGYLGHAKHHGYRFQFGRMEGLDRARRQIILAAMTDDKGEEVVGRRRLDYDLLVLAVGSISNDFGTPGVREHARFLDSRLEAEILHRDLLILLAGRVDGATPDAGPDQDSQTAPGGIPSIGVAIVGGGATGVELAAELHQAMEDLSRYAAPVKAGTLQITVLEAADRILSPLPERLAFNVSEALRHLNIAVLTKAKVASMDAESVHLADGRTIPAKIKVWAAGIKAPAFLREIDGLESHRNGQLLVRSTLQTTRDDAIFAFGDCAWCPQSPGSDLPVPARAQAAHQEAELLAKSLVRHVEALHACRQPPPLPTYSYSDFGSLISLSRYTAAGTLMGGVFRKSYLIEGWFARLAYISLYRMHQMALHGIWRTLILILTNRLQRMTQPSLKMH</sequence>
<keyword evidence="2" id="KW-0285">Flavoprotein</keyword>
<proteinExistence type="inferred from homology"/>
<dbReference type="PRINTS" id="PR00368">
    <property type="entry name" value="FADPNR"/>
</dbReference>
<comment type="caution">
    <text evidence="7">The sequence shown here is derived from an EMBL/GenBank/DDBJ whole genome shotgun (WGS) entry which is preliminary data.</text>
</comment>
<dbReference type="InterPro" id="IPR036188">
    <property type="entry name" value="FAD/NAD-bd_sf"/>
</dbReference>
<keyword evidence="3" id="KW-0274">FAD</keyword>
<protein>
    <submittedName>
        <fullName evidence="7">NAD(P)/FAD-dependent oxidoreductase</fullName>
        <ecNumber evidence="7">1.6.5.-</ecNumber>
    </submittedName>
</protein>
<dbReference type="PANTHER" id="PTHR43706:SF9">
    <property type="entry name" value="TYPE II NADH:QUINONE OXIDOREDUCTASE"/>
    <property type="match status" value="1"/>
</dbReference>
<organism evidence="7 8">
    <name type="scientific">Dongia soli</name>
    <dbReference type="NCBI Taxonomy" id="600628"/>
    <lineage>
        <taxon>Bacteria</taxon>
        <taxon>Pseudomonadati</taxon>
        <taxon>Pseudomonadota</taxon>
        <taxon>Alphaproteobacteria</taxon>
        <taxon>Rhodospirillales</taxon>
        <taxon>Dongiaceae</taxon>
        <taxon>Dongia</taxon>
    </lineage>
</organism>
<dbReference type="InterPro" id="IPR023753">
    <property type="entry name" value="FAD/NAD-binding_dom"/>
</dbReference>
<evidence type="ECO:0000313" key="8">
    <source>
        <dbReference type="Proteomes" id="UP001279642"/>
    </source>
</evidence>
<dbReference type="EC" id="1.6.5.-" evidence="7"/>
<keyword evidence="4 7" id="KW-0560">Oxidoreductase</keyword>
<dbReference type="PANTHER" id="PTHR43706">
    <property type="entry name" value="NADH DEHYDROGENASE"/>
    <property type="match status" value="1"/>
</dbReference>
<evidence type="ECO:0000313" key="7">
    <source>
        <dbReference type="EMBL" id="MDY0884873.1"/>
    </source>
</evidence>
<evidence type="ECO:0000256" key="4">
    <source>
        <dbReference type="ARBA" id="ARBA00023002"/>
    </source>
</evidence>
<evidence type="ECO:0000256" key="2">
    <source>
        <dbReference type="ARBA" id="ARBA00022630"/>
    </source>
</evidence>
<reference evidence="7 8" key="1">
    <citation type="journal article" date="2016" name="Antonie Van Leeuwenhoek">
        <title>Dongia soli sp. nov., isolated from soil from Dokdo, Korea.</title>
        <authorList>
            <person name="Kim D.U."/>
            <person name="Lee H."/>
            <person name="Kim H."/>
            <person name="Kim S.G."/>
            <person name="Ka J.O."/>
        </authorList>
    </citation>
    <scope>NUCLEOTIDE SEQUENCE [LARGE SCALE GENOMIC DNA]</scope>
    <source>
        <strain evidence="7 8">D78</strain>
    </source>
</reference>
<dbReference type="InterPro" id="IPR045024">
    <property type="entry name" value="NDH-2"/>
</dbReference>